<dbReference type="Proteomes" id="UP000182085">
    <property type="component" value="Chromosome I"/>
</dbReference>
<keyword evidence="5 11" id="KW-0812">Transmembrane</keyword>
<dbReference type="CDD" id="cd06225">
    <property type="entry name" value="HAMP"/>
    <property type="match status" value="1"/>
</dbReference>
<dbReference type="SMART" id="SM00283">
    <property type="entry name" value="MA"/>
    <property type="match status" value="1"/>
</dbReference>
<evidence type="ECO:0000313" key="14">
    <source>
        <dbReference type="EMBL" id="SDV03515.1"/>
    </source>
</evidence>
<evidence type="ECO:0000256" key="11">
    <source>
        <dbReference type="SAM" id="Phobius"/>
    </source>
</evidence>
<dbReference type="SMART" id="SM00304">
    <property type="entry name" value="HAMP"/>
    <property type="match status" value="1"/>
</dbReference>
<dbReference type="InterPro" id="IPR003660">
    <property type="entry name" value="HAMP_dom"/>
</dbReference>
<evidence type="ECO:0000259" key="12">
    <source>
        <dbReference type="PROSITE" id="PS50111"/>
    </source>
</evidence>
<dbReference type="Pfam" id="PF02743">
    <property type="entry name" value="dCache_1"/>
    <property type="match status" value="1"/>
</dbReference>
<evidence type="ECO:0000256" key="10">
    <source>
        <dbReference type="PROSITE-ProRule" id="PRU00284"/>
    </source>
</evidence>
<dbReference type="Pfam" id="PF00015">
    <property type="entry name" value="MCPsignal"/>
    <property type="match status" value="1"/>
</dbReference>
<dbReference type="GO" id="GO:0005886">
    <property type="term" value="C:plasma membrane"/>
    <property type="evidence" value="ECO:0007669"/>
    <property type="project" value="UniProtKB-SubCell"/>
</dbReference>
<dbReference type="AlphaFoldDB" id="A0AAE8HBQ6"/>
<dbReference type="FunFam" id="1.10.287.950:FF:000001">
    <property type="entry name" value="Methyl-accepting chemotaxis sensory transducer"/>
    <property type="match status" value="1"/>
</dbReference>
<keyword evidence="15" id="KW-1185">Reference proteome</keyword>
<comment type="similarity">
    <text evidence="9">Belongs to the methyl-accepting chemotaxis (MCP) protein family.</text>
</comment>
<dbReference type="CDD" id="cd18773">
    <property type="entry name" value="PDC1_HK_sensor"/>
    <property type="match status" value="1"/>
</dbReference>
<dbReference type="PANTHER" id="PTHR32089">
    <property type="entry name" value="METHYL-ACCEPTING CHEMOTAXIS PROTEIN MCPB"/>
    <property type="match status" value="1"/>
</dbReference>
<proteinExistence type="inferred from homology"/>
<protein>
    <submittedName>
        <fullName evidence="14">Methyl-accepting chemotaxis sensory transducer with Cache sensor</fullName>
    </submittedName>
</protein>
<evidence type="ECO:0000256" key="7">
    <source>
        <dbReference type="ARBA" id="ARBA00023136"/>
    </source>
</evidence>
<feature type="transmembrane region" description="Helical" evidence="11">
    <location>
        <begin position="315"/>
        <end position="337"/>
    </location>
</feature>
<gene>
    <name evidence="14" type="ORF">SAMN04490209_2100</name>
</gene>
<dbReference type="Pfam" id="PF00672">
    <property type="entry name" value="HAMP"/>
    <property type="match status" value="1"/>
</dbReference>
<keyword evidence="3" id="KW-0488">Methylation</keyword>
<evidence type="ECO:0000259" key="13">
    <source>
        <dbReference type="PROSITE" id="PS50885"/>
    </source>
</evidence>
<organism evidence="14 15">
    <name type="scientific">Pseudomonas rhodesiae</name>
    <dbReference type="NCBI Taxonomy" id="76760"/>
    <lineage>
        <taxon>Bacteria</taxon>
        <taxon>Pseudomonadati</taxon>
        <taxon>Pseudomonadota</taxon>
        <taxon>Gammaproteobacteria</taxon>
        <taxon>Pseudomonadales</taxon>
        <taxon>Pseudomonadaceae</taxon>
        <taxon>Pseudomonas</taxon>
    </lineage>
</organism>
<dbReference type="InterPro" id="IPR033479">
    <property type="entry name" value="dCache_1"/>
</dbReference>
<reference evidence="14 15" key="1">
    <citation type="submission" date="2016-10" db="EMBL/GenBank/DDBJ databases">
        <authorList>
            <person name="Varghese N."/>
            <person name="Submissions S."/>
        </authorList>
    </citation>
    <scope>NUCLEOTIDE SEQUENCE [LARGE SCALE GENOMIC DNA]</scope>
    <source>
        <strain evidence="14 15">BS2777</strain>
    </source>
</reference>
<evidence type="ECO:0000256" key="1">
    <source>
        <dbReference type="ARBA" id="ARBA00004651"/>
    </source>
</evidence>
<evidence type="ECO:0000256" key="2">
    <source>
        <dbReference type="ARBA" id="ARBA00022475"/>
    </source>
</evidence>
<evidence type="ECO:0000256" key="4">
    <source>
        <dbReference type="ARBA" id="ARBA00022500"/>
    </source>
</evidence>
<dbReference type="CDD" id="cd12912">
    <property type="entry name" value="PDC2_MCP_like"/>
    <property type="match status" value="1"/>
</dbReference>
<comment type="subcellular location">
    <subcellularLocation>
        <location evidence="1">Cell membrane</location>
        <topology evidence="1">Multi-pass membrane protein</topology>
    </subcellularLocation>
</comment>
<evidence type="ECO:0000256" key="3">
    <source>
        <dbReference type="ARBA" id="ARBA00022481"/>
    </source>
</evidence>
<dbReference type="Gene3D" id="3.30.450.20">
    <property type="entry name" value="PAS domain"/>
    <property type="match status" value="2"/>
</dbReference>
<evidence type="ECO:0000256" key="8">
    <source>
        <dbReference type="ARBA" id="ARBA00023224"/>
    </source>
</evidence>
<dbReference type="GO" id="GO:0006935">
    <property type="term" value="P:chemotaxis"/>
    <property type="evidence" value="ECO:0007669"/>
    <property type="project" value="UniProtKB-KW"/>
</dbReference>
<dbReference type="PANTHER" id="PTHR32089:SF112">
    <property type="entry name" value="LYSOZYME-LIKE PROTEIN-RELATED"/>
    <property type="match status" value="1"/>
</dbReference>
<sequence length="670" mass="72535">MIANRLALFRGVAIWPPSTLMVVSMKIKNKLVLAFVSVAFIPVSLVAVISVMNTRTQAVDQFIDGSTREIRQIDGNIRQFFDGTLQNVDQMATDSVYTSVNTLKNYQPADAAAQPLPAEAQTVIERFARYGATHPAAAILSIGLEDGTYAKWPDDPQLAKYDPRARPWYKAAMASPGKTVRTPAYYYDKDDVALVGTARAMLDSAGKPKGVFVVSVSLKNLTELVKSIKLGDSGYVMLIEDGVVLVDPRDAAHNFKPLKDLGTAYAQLAQTTQGSTEVEIDGVRYMANVWTSPGLGWRYIGLIEKSEVMAEATRMTYLTAIIVGVLVLIFGLIAAAFSKVIVKPIGQVSTGLQSIAEGEGDLRHELRVHGKDETAELAGWFNKFLAAIRQLIQHIGAASANLHNASKVNSEVAHNMNEAAGRQREAVELVSTAFNEMVATANEVARSCSGAAESAENGHRRVAEGKQQIEATTDNVNRLGRRLSESSQAMVELEAGSRSINQILGTIRAIAEQTNLLALNAAIEAARAGDQGRGFAVVADEVRALAKRTSDSTGEIEHLLGTLESKTQEVTQKMDSCMDLSKASVSSIENARDSFEGIQTSVNEIRDQNLQISAAAEEQHSVAEEINRHIQQIYDEARLVESLANSAQDDSGRLSKLSDELNGLVGRFKS</sequence>
<feature type="domain" description="Methyl-accepting transducer" evidence="12">
    <location>
        <begin position="398"/>
        <end position="634"/>
    </location>
</feature>
<dbReference type="PROSITE" id="PS50111">
    <property type="entry name" value="CHEMOTAXIS_TRANSDUC_2"/>
    <property type="match status" value="1"/>
</dbReference>
<dbReference type="CDD" id="cd11386">
    <property type="entry name" value="MCP_signal"/>
    <property type="match status" value="1"/>
</dbReference>
<dbReference type="PROSITE" id="PS50885">
    <property type="entry name" value="HAMP"/>
    <property type="match status" value="1"/>
</dbReference>
<dbReference type="GO" id="GO:0007165">
    <property type="term" value="P:signal transduction"/>
    <property type="evidence" value="ECO:0007669"/>
    <property type="project" value="UniProtKB-KW"/>
</dbReference>
<dbReference type="Gene3D" id="1.10.287.950">
    <property type="entry name" value="Methyl-accepting chemotaxis protein"/>
    <property type="match status" value="1"/>
</dbReference>
<dbReference type="SUPFAM" id="SSF58104">
    <property type="entry name" value="Methyl-accepting chemotaxis protein (MCP) signaling domain"/>
    <property type="match status" value="1"/>
</dbReference>
<keyword evidence="8 10" id="KW-0807">Transducer</keyword>
<feature type="transmembrane region" description="Helical" evidence="11">
    <location>
        <begin position="31"/>
        <end position="52"/>
    </location>
</feature>
<keyword evidence="6 11" id="KW-1133">Transmembrane helix</keyword>
<keyword evidence="2" id="KW-1003">Cell membrane</keyword>
<evidence type="ECO:0000313" key="15">
    <source>
        <dbReference type="Proteomes" id="UP000182085"/>
    </source>
</evidence>
<keyword evidence="4" id="KW-0145">Chemotaxis</keyword>
<evidence type="ECO:0000256" key="6">
    <source>
        <dbReference type="ARBA" id="ARBA00022989"/>
    </source>
</evidence>
<name>A0AAE8HBQ6_9PSED</name>
<evidence type="ECO:0000256" key="9">
    <source>
        <dbReference type="ARBA" id="ARBA00029447"/>
    </source>
</evidence>
<keyword evidence="7 11" id="KW-0472">Membrane</keyword>
<evidence type="ECO:0000256" key="5">
    <source>
        <dbReference type="ARBA" id="ARBA00022692"/>
    </source>
</evidence>
<accession>A0AAE8HBQ6</accession>
<dbReference type="EMBL" id="LT629801">
    <property type="protein sequence ID" value="SDV03515.1"/>
    <property type="molecule type" value="Genomic_DNA"/>
</dbReference>
<dbReference type="InterPro" id="IPR004089">
    <property type="entry name" value="MCPsignal_dom"/>
</dbReference>
<feature type="domain" description="HAMP" evidence="13">
    <location>
        <begin position="339"/>
        <end position="393"/>
    </location>
</feature>